<dbReference type="Gene3D" id="2.30.30.60">
    <property type="match status" value="1"/>
</dbReference>
<dbReference type="Pfam" id="PF12794">
    <property type="entry name" value="MscS_TM"/>
    <property type="match status" value="1"/>
</dbReference>
<feature type="transmembrane region" description="Helical" evidence="8">
    <location>
        <begin position="637"/>
        <end position="656"/>
    </location>
</feature>
<dbReference type="Pfam" id="PF00924">
    <property type="entry name" value="MS_channel_2nd"/>
    <property type="match status" value="1"/>
</dbReference>
<dbReference type="Pfam" id="PF12795">
    <property type="entry name" value="MscS_porin"/>
    <property type="match status" value="1"/>
</dbReference>
<feature type="coiled-coil region" evidence="7">
    <location>
        <begin position="388"/>
        <end position="419"/>
    </location>
</feature>
<dbReference type="InterPro" id="IPR024393">
    <property type="entry name" value="MscS_porin"/>
</dbReference>
<feature type="chain" id="PRO_5046873320" evidence="9">
    <location>
        <begin position="20"/>
        <end position="1092"/>
    </location>
</feature>
<dbReference type="Gene3D" id="1.10.287.1260">
    <property type="match status" value="1"/>
</dbReference>
<dbReference type="Pfam" id="PF21088">
    <property type="entry name" value="MS_channel_1st"/>
    <property type="match status" value="1"/>
</dbReference>
<feature type="coiled-coil region" evidence="7">
    <location>
        <begin position="118"/>
        <end position="162"/>
    </location>
</feature>
<dbReference type="InterPro" id="IPR023408">
    <property type="entry name" value="MscS_beta-dom_sf"/>
</dbReference>
<evidence type="ECO:0000256" key="5">
    <source>
        <dbReference type="ARBA" id="ARBA00022989"/>
    </source>
</evidence>
<feature type="signal peptide" evidence="9">
    <location>
        <begin position="1"/>
        <end position="19"/>
    </location>
</feature>
<feature type="domain" description="Mechanosensitive ion channel MscS C-terminal" evidence="13">
    <location>
        <begin position="991"/>
        <end position="1074"/>
    </location>
</feature>
<feature type="transmembrane region" description="Helical" evidence="8">
    <location>
        <begin position="676"/>
        <end position="697"/>
    </location>
</feature>
<dbReference type="Proteomes" id="UP001597380">
    <property type="component" value="Unassembled WGS sequence"/>
</dbReference>
<proteinExistence type="inferred from homology"/>
<dbReference type="Gene3D" id="3.30.70.100">
    <property type="match status" value="1"/>
</dbReference>
<dbReference type="PANTHER" id="PTHR30347">
    <property type="entry name" value="POTASSIUM CHANNEL RELATED"/>
    <property type="match status" value="1"/>
</dbReference>
<keyword evidence="5 8" id="KW-1133">Transmembrane helix</keyword>
<feature type="domain" description="Mechanosensitive ion channel MscS" evidence="10">
    <location>
        <begin position="918"/>
        <end position="983"/>
    </location>
</feature>
<evidence type="ECO:0000256" key="1">
    <source>
        <dbReference type="ARBA" id="ARBA00004651"/>
    </source>
</evidence>
<dbReference type="InterPro" id="IPR006686">
    <property type="entry name" value="MscS_channel_CS"/>
</dbReference>
<dbReference type="InterPro" id="IPR025692">
    <property type="entry name" value="MscS_IM_dom1"/>
</dbReference>
<evidence type="ECO:0000256" key="3">
    <source>
        <dbReference type="ARBA" id="ARBA00022475"/>
    </source>
</evidence>
<evidence type="ECO:0000259" key="13">
    <source>
        <dbReference type="Pfam" id="PF21082"/>
    </source>
</evidence>
<dbReference type="SUPFAM" id="SSF82689">
    <property type="entry name" value="Mechanosensitive channel protein MscS (YggB), C-terminal domain"/>
    <property type="match status" value="1"/>
</dbReference>
<comment type="caution">
    <text evidence="15">The sequence shown here is derived from an EMBL/GenBank/DDBJ whole genome shotgun (WGS) entry which is preliminary data.</text>
</comment>
<evidence type="ECO:0000256" key="6">
    <source>
        <dbReference type="ARBA" id="ARBA00023136"/>
    </source>
</evidence>
<feature type="transmembrane region" description="Helical" evidence="8">
    <location>
        <begin position="607"/>
        <end position="625"/>
    </location>
</feature>
<dbReference type="InterPro" id="IPR011066">
    <property type="entry name" value="MscS_channel_C_sf"/>
</dbReference>
<feature type="domain" description="Mechanosensitive ion channel transmembrane helices 2/3" evidence="14">
    <location>
        <begin position="875"/>
        <end position="916"/>
    </location>
</feature>
<feature type="coiled-coil region" evidence="7">
    <location>
        <begin position="194"/>
        <end position="240"/>
    </location>
</feature>
<feature type="coiled-coil region" evidence="7">
    <location>
        <begin position="730"/>
        <end position="781"/>
    </location>
</feature>
<feature type="transmembrane region" description="Helical" evidence="8">
    <location>
        <begin position="478"/>
        <end position="495"/>
    </location>
</feature>
<keyword evidence="9" id="KW-0732">Signal</keyword>
<protein>
    <submittedName>
        <fullName evidence="15">Mechanosensitive ion channel domain-containing protein</fullName>
    </submittedName>
</protein>
<evidence type="ECO:0000313" key="15">
    <source>
        <dbReference type="EMBL" id="MFD2096553.1"/>
    </source>
</evidence>
<evidence type="ECO:0000259" key="12">
    <source>
        <dbReference type="Pfam" id="PF12795"/>
    </source>
</evidence>
<evidence type="ECO:0000313" key="16">
    <source>
        <dbReference type="Proteomes" id="UP001597380"/>
    </source>
</evidence>
<dbReference type="SUPFAM" id="SSF50182">
    <property type="entry name" value="Sm-like ribonucleoproteins"/>
    <property type="match status" value="1"/>
</dbReference>
<sequence length="1092" mass="123516">MRALFIFLSLLFASFVSVAEDQKTELPTADVFEEKLASLDETASPELAKLYRDALAELRQKEDAKANQVRYQDAIDNYRELSNTRAAEIEALAAQDKTEIPEDHGELELLISQKDAELVQEQSQLTSLDQRINRINQRIPVIPQEIEELKALRNTLRQQLNKPATGGDANRVKAEAAQWLTLAKISRISAQVQALELEQLSSNNRLELHRLERELVTGKLKLLNQSLKEWREELSQRRRADTAELVEAAKKGAEGEEVQDPLLAEEVKENEEWATHLTNLTELIEQTVSKRTQATGVANELAQEKSLLQEQLGLSEMGEALGERLLSQYETLNLIKPDPTLDDRIAKARLWRFKYREQADELSDRDDYVREILAQNNTLLTPAKRERLNALLDTRVQLVNQLNTLQEKYILELAKYQAEEKQRLANTEALRALISQHLLWVANARPIDLKWPIDAIKSAWRFAEHGVWIDLKLAAQKSPGRLSLFVALCLFTLLLHNTKRRYLQTEISELAKPVGRVTQDDISYTLKALMWSFLAAAIYMLPLLGLAWLYDVPAWEHPHAAALGDAAISISRILLVLLFIHHLCRPDGVLCSHFGRNEKVTSDTAKVLYRFGLIYIPLSAFTMFSNHFNDPLISAGLGRLLFMVMCIMLVVMLNRVTNAYLHHAQFSPRQKAWFTLFRWALMATPVLALGASLGGYYYSGRVLLNLVADSLILGGGFWLVYLVAYRLMAIQERRLAYERAKAKRAELIAQREKEKTQEETSDEASIELDEYEIDVDLLKAQSLRLVRVSLLLGFMFALMAVWSDVLSALTWMDDIVMWQTQSAGVTVDITLKKMLAGALTLTMTFLIARNLPSLIELAVLQRLTLEPGVGFAISTLTRYGTTLIGLLWGFSIIGFEWSKLQWLVAALGVGLGFGLQEIFANMVSGLIILFERPIRPGDTVTIDGLSGTVSKIHIRATTIVDWDRKEIVIPNKTFITQQFINWSLSDGITRVVLKVGVAYGSDVDLVEDTLREATTECAQVLDNPEPSVFFLGFGNSTLDFEVRVFTNDLGHRLPVTHRLHQIINRKFNERGISIAFPQLDVHMFRGKPQQSS</sequence>
<feature type="transmembrane region" description="Helical" evidence="8">
    <location>
        <begin position="788"/>
        <end position="809"/>
    </location>
</feature>
<evidence type="ECO:0000256" key="7">
    <source>
        <dbReference type="SAM" id="Coils"/>
    </source>
</evidence>
<feature type="transmembrane region" description="Helical" evidence="8">
    <location>
        <begin position="562"/>
        <end position="580"/>
    </location>
</feature>
<feature type="transmembrane region" description="Helical" evidence="8">
    <location>
        <begin position="528"/>
        <end position="550"/>
    </location>
</feature>
<name>A0ABW4XQK0_9GAMM</name>
<keyword evidence="7" id="KW-0175">Coiled coil</keyword>
<dbReference type="InterPro" id="IPR052702">
    <property type="entry name" value="MscS-like_channel"/>
</dbReference>
<feature type="domain" description="Mechanosensitive ion channel inner membrane" evidence="11">
    <location>
        <begin position="484"/>
        <end position="818"/>
    </location>
</feature>
<dbReference type="PROSITE" id="PS01246">
    <property type="entry name" value="UPF0003"/>
    <property type="match status" value="1"/>
</dbReference>
<evidence type="ECO:0000259" key="10">
    <source>
        <dbReference type="Pfam" id="PF00924"/>
    </source>
</evidence>
<comment type="subcellular location">
    <subcellularLocation>
        <location evidence="1">Cell membrane</location>
        <topology evidence="1">Multi-pass membrane protein</topology>
    </subcellularLocation>
</comment>
<comment type="similarity">
    <text evidence="2">Belongs to the MscS (TC 1.A.23) family.</text>
</comment>
<dbReference type="InterPro" id="IPR049142">
    <property type="entry name" value="MS_channel_1st"/>
</dbReference>
<dbReference type="InterPro" id="IPR006685">
    <property type="entry name" value="MscS_channel_2nd"/>
</dbReference>
<evidence type="ECO:0000256" key="4">
    <source>
        <dbReference type="ARBA" id="ARBA00022692"/>
    </source>
</evidence>
<gene>
    <name evidence="15" type="ORF">ACFSJ3_11210</name>
</gene>
<evidence type="ECO:0000256" key="8">
    <source>
        <dbReference type="SAM" id="Phobius"/>
    </source>
</evidence>
<evidence type="ECO:0000259" key="11">
    <source>
        <dbReference type="Pfam" id="PF12794"/>
    </source>
</evidence>
<dbReference type="InterPro" id="IPR011014">
    <property type="entry name" value="MscS_channel_TM-2"/>
</dbReference>
<dbReference type="Pfam" id="PF21082">
    <property type="entry name" value="MS_channel_3rd"/>
    <property type="match status" value="1"/>
</dbReference>
<dbReference type="EMBL" id="JBHUHT010000012">
    <property type="protein sequence ID" value="MFD2096553.1"/>
    <property type="molecule type" value="Genomic_DNA"/>
</dbReference>
<dbReference type="SUPFAM" id="SSF82861">
    <property type="entry name" value="Mechanosensitive channel protein MscS (YggB), transmembrane region"/>
    <property type="match status" value="1"/>
</dbReference>
<dbReference type="PANTHER" id="PTHR30347:SF9">
    <property type="entry name" value="MINICONDUCTANCE MECHANOSENSITIVE CHANNEL MSCM"/>
    <property type="match status" value="1"/>
</dbReference>
<keyword evidence="16" id="KW-1185">Reference proteome</keyword>
<keyword evidence="4 8" id="KW-0812">Transmembrane</keyword>
<keyword evidence="6 8" id="KW-0472">Membrane</keyword>
<accession>A0ABW4XQK0</accession>
<feature type="transmembrane region" description="Helical" evidence="8">
    <location>
        <begin position="869"/>
        <end position="890"/>
    </location>
</feature>
<evidence type="ECO:0000256" key="2">
    <source>
        <dbReference type="ARBA" id="ARBA00008017"/>
    </source>
</evidence>
<feature type="transmembrane region" description="Helical" evidence="8">
    <location>
        <begin position="902"/>
        <end position="930"/>
    </location>
</feature>
<organism evidence="15 16">
    <name type="scientific">Corallincola platygyrae</name>
    <dbReference type="NCBI Taxonomy" id="1193278"/>
    <lineage>
        <taxon>Bacteria</taxon>
        <taxon>Pseudomonadati</taxon>
        <taxon>Pseudomonadota</taxon>
        <taxon>Gammaproteobacteria</taxon>
        <taxon>Alteromonadales</taxon>
        <taxon>Psychromonadaceae</taxon>
        <taxon>Corallincola</taxon>
    </lineage>
</organism>
<keyword evidence="3" id="KW-1003">Cell membrane</keyword>
<evidence type="ECO:0000259" key="14">
    <source>
        <dbReference type="Pfam" id="PF21088"/>
    </source>
</evidence>
<feature type="transmembrane region" description="Helical" evidence="8">
    <location>
        <begin position="703"/>
        <end position="724"/>
    </location>
</feature>
<evidence type="ECO:0000256" key="9">
    <source>
        <dbReference type="SAM" id="SignalP"/>
    </source>
</evidence>
<feature type="domain" description="Mechanosensitive ion channel MscS porin" evidence="12">
    <location>
        <begin position="39"/>
        <end position="264"/>
    </location>
</feature>
<dbReference type="InterPro" id="IPR010920">
    <property type="entry name" value="LSM_dom_sf"/>
</dbReference>
<dbReference type="RefSeq" id="WP_345339058.1">
    <property type="nucleotide sequence ID" value="NZ_BAABLI010000008.1"/>
</dbReference>
<reference evidence="16" key="1">
    <citation type="journal article" date="2019" name="Int. J. Syst. Evol. Microbiol.">
        <title>The Global Catalogue of Microorganisms (GCM) 10K type strain sequencing project: providing services to taxonomists for standard genome sequencing and annotation.</title>
        <authorList>
            <consortium name="The Broad Institute Genomics Platform"/>
            <consortium name="The Broad Institute Genome Sequencing Center for Infectious Disease"/>
            <person name="Wu L."/>
            <person name="Ma J."/>
        </authorList>
    </citation>
    <scope>NUCLEOTIDE SEQUENCE [LARGE SCALE GENOMIC DNA]</scope>
    <source>
        <strain evidence="16">CGMCC 1.10992</strain>
    </source>
</reference>
<dbReference type="InterPro" id="IPR049278">
    <property type="entry name" value="MS_channel_C"/>
</dbReference>